<feature type="transmembrane region" description="Helical" evidence="5">
    <location>
        <begin position="152"/>
        <end position="173"/>
    </location>
</feature>
<comment type="caution">
    <text evidence="6">The sequence shown here is derived from an EMBL/GenBank/DDBJ whole genome shotgun (WGS) entry which is preliminary data.</text>
</comment>
<comment type="subcellular location">
    <subcellularLocation>
        <location evidence="1">Membrane</location>
        <topology evidence="1">Multi-pass membrane protein</topology>
    </subcellularLocation>
</comment>
<dbReference type="GO" id="GO:0015179">
    <property type="term" value="F:L-amino acid transmembrane transporter activity"/>
    <property type="evidence" value="ECO:0007669"/>
    <property type="project" value="TreeGrafter"/>
</dbReference>
<feature type="transmembrane region" description="Helical" evidence="5">
    <location>
        <begin position="329"/>
        <end position="354"/>
    </location>
</feature>
<keyword evidence="2 5" id="KW-0812">Transmembrane</keyword>
<organism evidence="6 7">
    <name type="scientific">Candidatus Acidiferrum panamense</name>
    <dbReference type="NCBI Taxonomy" id="2741543"/>
    <lineage>
        <taxon>Bacteria</taxon>
        <taxon>Pseudomonadati</taxon>
        <taxon>Acidobacteriota</taxon>
        <taxon>Terriglobia</taxon>
        <taxon>Candidatus Acidiferrales</taxon>
        <taxon>Candidatus Acidiferrum</taxon>
    </lineage>
</organism>
<evidence type="ECO:0000256" key="3">
    <source>
        <dbReference type="ARBA" id="ARBA00022989"/>
    </source>
</evidence>
<evidence type="ECO:0000256" key="1">
    <source>
        <dbReference type="ARBA" id="ARBA00004141"/>
    </source>
</evidence>
<dbReference type="EMBL" id="JACDQQ010002597">
    <property type="protein sequence ID" value="MBA0088624.1"/>
    <property type="molecule type" value="Genomic_DNA"/>
</dbReference>
<feature type="transmembrane region" description="Helical" evidence="5">
    <location>
        <begin position="248"/>
        <end position="267"/>
    </location>
</feature>
<keyword evidence="3 5" id="KW-1133">Transmembrane helix</keyword>
<dbReference type="GO" id="GO:0016020">
    <property type="term" value="C:membrane"/>
    <property type="evidence" value="ECO:0007669"/>
    <property type="project" value="UniProtKB-SubCell"/>
</dbReference>
<feature type="transmembrane region" description="Helical" evidence="5">
    <location>
        <begin position="57"/>
        <end position="76"/>
    </location>
</feature>
<feature type="transmembrane region" description="Helical" evidence="5">
    <location>
        <begin position="489"/>
        <end position="506"/>
    </location>
</feature>
<feature type="transmembrane region" description="Helical" evidence="5">
    <location>
        <begin position="461"/>
        <end position="483"/>
    </location>
</feature>
<evidence type="ECO:0000256" key="2">
    <source>
        <dbReference type="ARBA" id="ARBA00022692"/>
    </source>
</evidence>
<keyword evidence="4 5" id="KW-0472">Membrane</keyword>
<feature type="transmembrane region" description="Helical" evidence="5">
    <location>
        <begin position="22"/>
        <end position="45"/>
    </location>
</feature>
<dbReference type="InterPro" id="IPR050598">
    <property type="entry name" value="AminoAcid_Transporter"/>
</dbReference>
<feature type="transmembrane region" description="Helical" evidence="5">
    <location>
        <begin position="386"/>
        <end position="405"/>
    </location>
</feature>
<evidence type="ECO:0000256" key="4">
    <source>
        <dbReference type="ARBA" id="ARBA00023136"/>
    </source>
</evidence>
<gene>
    <name evidence="6" type="ORF">HRJ53_26855</name>
</gene>
<protein>
    <submittedName>
        <fullName evidence="6">Amino acid permease</fullName>
    </submittedName>
</protein>
<dbReference type="InterPro" id="IPR002293">
    <property type="entry name" value="AA/rel_permease1"/>
</dbReference>
<dbReference type="Proteomes" id="UP000567293">
    <property type="component" value="Unassembled WGS sequence"/>
</dbReference>
<proteinExistence type="predicted"/>
<keyword evidence="7" id="KW-1185">Reference proteome</keyword>
<evidence type="ECO:0000256" key="5">
    <source>
        <dbReference type="SAM" id="Phobius"/>
    </source>
</evidence>
<feature type="transmembrane region" description="Helical" evidence="5">
    <location>
        <begin position="287"/>
        <end position="309"/>
    </location>
</feature>
<feature type="transmembrane region" description="Helical" evidence="5">
    <location>
        <begin position="425"/>
        <end position="449"/>
    </location>
</feature>
<feature type="transmembrane region" description="Helical" evidence="5">
    <location>
        <begin position="194"/>
        <end position="214"/>
    </location>
</feature>
<dbReference type="PANTHER" id="PTHR11785">
    <property type="entry name" value="AMINO ACID TRANSPORTER"/>
    <property type="match status" value="1"/>
</dbReference>
<dbReference type="AlphaFoldDB" id="A0A7V8NW61"/>
<dbReference type="Pfam" id="PF13520">
    <property type="entry name" value="AA_permease_2"/>
    <property type="match status" value="1"/>
</dbReference>
<evidence type="ECO:0000313" key="7">
    <source>
        <dbReference type="Proteomes" id="UP000567293"/>
    </source>
</evidence>
<dbReference type="PANTHER" id="PTHR11785:SF512">
    <property type="entry name" value="SOBREMESA, ISOFORM B"/>
    <property type="match status" value="1"/>
</dbReference>
<name>A0A7V8NW61_9BACT</name>
<reference evidence="6" key="1">
    <citation type="submission" date="2020-06" db="EMBL/GenBank/DDBJ databases">
        <title>Legume-microbial interactions unlock mineral nutrients during tropical forest succession.</title>
        <authorList>
            <person name="Epihov D.Z."/>
        </authorList>
    </citation>
    <scope>NUCLEOTIDE SEQUENCE [LARGE SCALE GENOMIC DNA]</scope>
    <source>
        <strain evidence="6">Pan2503</strain>
    </source>
</reference>
<sequence length="518" mass="55715">MAESTQAIRSVSAPREHEFVRAIGLFDGTMIVVGSMIGSGIFIVAADISRQTGSPGGLLLTWILTGLLTISAALSYGELAALFPHAGGQYVYLREAYSPLWGFLYGWTLFLVIQTGTIAAVAVGFARYLGVIFPSISPQAWIIHPISLGSKYAISLSVQQLVGILMILFITFLNTLGVRLGKLIQNIFTSAKTLSLMGLILLGIFVGRNAGAIAENFSHLWVLHNPQTLEPGANFLKNFVPTVSASNGAFGLFVAFGVAQVGSLFSADAWNNIGFTAAEVKNPKRDVALSMTMGTIIVITLYCLANLAYLLTLPLVQIQTVPDDRVASAALNAIFGPVGAAIMAVAIIISTFGCNNGLILAGARVSYAMARDGLFFRSTGTLNHKGVPGSALLYQGIWVTILILLRTRHVDAAGAVSYGNLYNDLLAYVVFSVLIFYVLTIAGIFVLRVKRPEAERPYRALGYPFVPLLYIAAAAAIMFVLLLYRTQTAWPGLVIVLLGVPVYLLWSRRNSRSAPEKR</sequence>
<evidence type="ECO:0000313" key="6">
    <source>
        <dbReference type="EMBL" id="MBA0088624.1"/>
    </source>
</evidence>
<dbReference type="Gene3D" id="1.20.1740.10">
    <property type="entry name" value="Amino acid/polyamine transporter I"/>
    <property type="match status" value="1"/>
</dbReference>
<accession>A0A7V8NW61</accession>
<dbReference type="PIRSF" id="PIRSF006060">
    <property type="entry name" value="AA_transporter"/>
    <property type="match status" value="1"/>
</dbReference>